<dbReference type="PANTHER" id="PTHR36978:SF4">
    <property type="entry name" value="P-LOOP CONTAINING NUCLEOSIDE TRIPHOSPHATE HYDROLASE PROTEIN"/>
    <property type="match status" value="1"/>
</dbReference>
<accession>A0ABR2IAS1</accession>
<dbReference type="EMBL" id="JAPCWZ010000006">
    <property type="protein sequence ID" value="KAK8859843.1"/>
    <property type="molecule type" value="Genomic_DNA"/>
</dbReference>
<dbReference type="Pfam" id="PF17784">
    <property type="entry name" value="Sulfotransfer_4"/>
    <property type="match status" value="1"/>
</dbReference>
<dbReference type="SUPFAM" id="SSF52540">
    <property type="entry name" value="P-loop containing nucleoside triphosphate hydrolases"/>
    <property type="match status" value="1"/>
</dbReference>
<gene>
    <name evidence="1" type="ORF">PGQ11_010577</name>
</gene>
<evidence type="ECO:0008006" key="3">
    <source>
        <dbReference type="Google" id="ProtNLM"/>
    </source>
</evidence>
<evidence type="ECO:0000313" key="2">
    <source>
        <dbReference type="Proteomes" id="UP001390339"/>
    </source>
</evidence>
<dbReference type="Proteomes" id="UP001390339">
    <property type="component" value="Unassembled WGS sequence"/>
</dbReference>
<sequence length="289" mass="32840">MAHGPVPPPELLQGSLASGSGVLCVGLPRTGTLSMALALEQLGYRHVHHGLKYPADEEWARWRAAADAHFQQHRQSQDPRKEGAELVPYSKAEWDAWMGQFQAVTDFAGVFAPQLISTYPNAKVILIIRPFDSWIKSVSETLFKFTYAWDYPLRRYILDPLCGGHMAGGMRTVFEGWLEADNHRESMANARRRYDEHHEMVRRMVPPERLLEYRMGDGWEPLAKFLGKEIPSGQFPHVNETAWIIQQGRGERRKKISMAVTKLIKITSPFAFLVFGYWLGGGSRLTQSC</sequence>
<keyword evidence="2" id="KW-1185">Reference proteome</keyword>
<dbReference type="PANTHER" id="PTHR36978">
    <property type="entry name" value="P-LOOP CONTAINING NUCLEOTIDE TRIPHOSPHATE HYDROLASE"/>
    <property type="match status" value="1"/>
</dbReference>
<evidence type="ECO:0000313" key="1">
    <source>
        <dbReference type="EMBL" id="KAK8859843.1"/>
    </source>
</evidence>
<dbReference type="InterPro" id="IPR040632">
    <property type="entry name" value="Sulfotransfer_4"/>
</dbReference>
<organism evidence="1 2">
    <name type="scientific">Apiospora arundinis</name>
    <dbReference type="NCBI Taxonomy" id="335852"/>
    <lineage>
        <taxon>Eukaryota</taxon>
        <taxon>Fungi</taxon>
        <taxon>Dikarya</taxon>
        <taxon>Ascomycota</taxon>
        <taxon>Pezizomycotina</taxon>
        <taxon>Sordariomycetes</taxon>
        <taxon>Xylariomycetidae</taxon>
        <taxon>Amphisphaeriales</taxon>
        <taxon>Apiosporaceae</taxon>
        <taxon>Apiospora</taxon>
    </lineage>
</organism>
<dbReference type="Gene3D" id="3.40.50.300">
    <property type="entry name" value="P-loop containing nucleotide triphosphate hydrolases"/>
    <property type="match status" value="1"/>
</dbReference>
<proteinExistence type="predicted"/>
<comment type="caution">
    <text evidence="1">The sequence shown here is derived from an EMBL/GenBank/DDBJ whole genome shotgun (WGS) entry which is preliminary data.</text>
</comment>
<dbReference type="InterPro" id="IPR027417">
    <property type="entry name" value="P-loop_NTPase"/>
</dbReference>
<name>A0ABR2IAS1_9PEZI</name>
<protein>
    <recommendedName>
        <fullName evidence="3">NAD dependent epimerase/dehydratase</fullName>
    </recommendedName>
</protein>
<reference evidence="1 2" key="1">
    <citation type="journal article" date="2024" name="IMA Fungus">
        <title>Apiospora arundinis, a panoply of carbohydrate-active enzymes and secondary metabolites.</title>
        <authorList>
            <person name="Sorensen T."/>
            <person name="Petersen C."/>
            <person name="Muurmann A.T."/>
            <person name="Christiansen J.V."/>
            <person name="Brundto M.L."/>
            <person name="Overgaard C.K."/>
            <person name="Boysen A.T."/>
            <person name="Wollenberg R.D."/>
            <person name="Larsen T.O."/>
            <person name="Sorensen J.L."/>
            <person name="Nielsen K.L."/>
            <person name="Sondergaard T.E."/>
        </authorList>
    </citation>
    <scope>NUCLEOTIDE SEQUENCE [LARGE SCALE GENOMIC DNA]</scope>
    <source>
        <strain evidence="1 2">AAU 773</strain>
    </source>
</reference>